<organism evidence="2 3">
    <name type="scientific">Magnetospirillum moscoviense</name>
    <dbReference type="NCBI Taxonomy" id="1437059"/>
    <lineage>
        <taxon>Bacteria</taxon>
        <taxon>Pseudomonadati</taxon>
        <taxon>Pseudomonadota</taxon>
        <taxon>Alphaproteobacteria</taxon>
        <taxon>Rhodospirillales</taxon>
        <taxon>Rhodospirillaceae</taxon>
        <taxon>Magnetospirillum</taxon>
    </lineage>
</organism>
<protein>
    <recommendedName>
        <fullName evidence="1">FIST C-domain domain-containing protein</fullName>
    </recommendedName>
</protein>
<dbReference type="AlphaFoldDB" id="A0A178MIL9"/>
<evidence type="ECO:0000313" key="2">
    <source>
        <dbReference type="EMBL" id="OAN47854.1"/>
    </source>
</evidence>
<proteinExistence type="predicted"/>
<dbReference type="PANTHER" id="PTHR40252:SF2">
    <property type="entry name" value="BLR0328 PROTEIN"/>
    <property type="match status" value="1"/>
</dbReference>
<dbReference type="STRING" id="1437059.A6A05_03235"/>
<dbReference type="PANTHER" id="PTHR40252">
    <property type="entry name" value="BLR0328 PROTEIN"/>
    <property type="match status" value="1"/>
</dbReference>
<reference evidence="2 3" key="1">
    <citation type="submission" date="2016-04" db="EMBL/GenBank/DDBJ databases">
        <title>Draft genome sequence of freshwater magnetotactic bacteria Magnetospirillum marisnigri SP-1 and Magnetospirillum moscoviense BB-1.</title>
        <authorList>
            <person name="Koziaeva V."/>
            <person name="Dziuba M.V."/>
            <person name="Ivanov T.M."/>
            <person name="Kuznetsov B."/>
            <person name="Grouzdev D.S."/>
        </authorList>
    </citation>
    <scope>NUCLEOTIDE SEQUENCE [LARGE SCALE GENOMIC DNA]</scope>
    <source>
        <strain evidence="2 3">BB-1</strain>
    </source>
</reference>
<keyword evidence="3" id="KW-1185">Reference proteome</keyword>
<dbReference type="InterPro" id="IPR013702">
    <property type="entry name" value="FIST_domain_N"/>
</dbReference>
<dbReference type="RefSeq" id="WP_068502990.1">
    <property type="nucleotide sequence ID" value="NZ_LWQU01000163.1"/>
</dbReference>
<dbReference type="Proteomes" id="UP000078543">
    <property type="component" value="Unassembled WGS sequence"/>
</dbReference>
<feature type="domain" description="FIST C-domain" evidence="1">
    <location>
        <begin position="219"/>
        <end position="357"/>
    </location>
</feature>
<dbReference type="Pfam" id="PF10442">
    <property type="entry name" value="FIST_C"/>
    <property type="match status" value="1"/>
</dbReference>
<dbReference type="EMBL" id="LWQU01000163">
    <property type="protein sequence ID" value="OAN47854.1"/>
    <property type="molecule type" value="Genomic_DNA"/>
</dbReference>
<dbReference type="OrthoDB" id="378730at2"/>
<accession>A0A178MIL9</accession>
<comment type="caution">
    <text evidence="2">The sequence shown here is derived from an EMBL/GenBank/DDBJ whole genome shotgun (WGS) entry which is preliminary data.</text>
</comment>
<evidence type="ECO:0000259" key="1">
    <source>
        <dbReference type="SMART" id="SM01204"/>
    </source>
</evidence>
<dbReference type="Pfam" id="PF08495">
    <property type="entry name" value="FIST"/>
    <property type="match status" value="1"/>
</dbReference>
<dbReference type="InterPro" id="IPR019494">
    <property type="entry name" value="FIST_C"/>
</dbReference>
<gene>
    <name evidence="2" type="ORF">A6A05_03235</name>
</gene>
<name>A0A178MIL9_9PROT</name>
<evidence type="ECO:0000313" key="3">
    <source>
        <dbReference type="Proteomes" id="UP000078543"/>
    </source>
</evidence>
<dbReference type="SMART" id="SM01204">
    <property type="entry name" value="FIST_C"/>
    <property type="match status" value="1"/>
</dbReference>
<sequence>MFSDTAHLPIEAGPLSAALQGWKNSLSGAGVLALVPEAEAGKIPVLQAACRQHGVALAGAVFPALIDGASEVRSGVRLICLELMAPMVVMGGLDAPSVQAEFVERCGALREAADWGSAPPILFTIFDSTLPNLDTILRGFADRLEDRFRYVGANAGSESFAPIPCLFDGFSTFERGGLALLLPPHDAVAVEHGFNIPITIMRVSQSHQNIIAGLNGRPAFEVYQEMIASGYGVAMTADTFYSEAVHFPLAILSGNSLPQIRIPVALGADQAITCVGEVQEGAVAVVMKAPSVEESDCVARIADRLGPGLAGLLTFYCAGRRMHLGVAQVSRELGQLAVQVGTPNQFGALSLGEISADSHGDPVFHNAALVCLGVTRRSA</sequence>